<dbReference type="EMBL" id="KN825438">
    <property type="protein sequence ID" value="KIK91020.1"/>
    <property type="molecule type" value="Genomic_DNA"/>
</dbReference>
<accession>A0A0D0E2I9</accession>
<proteinExistence type="predicted"/>
<organism evidence="2 3">
    <name type="scientific">Paxillus rubicundulus Ve08.2h10</name>
    <dbReference type="NCBI Taxonomy" id="930991"/>
    <lineage>
        <taxon>Eukaryota</taxon>
        <taxon>Fungi</taxon>
        <taxon>Dikarya</taxon>
        <taxon>Basidiomycota</taxon>
        <taxon>Agaricomycotina</taxon>
        <taxon>Agaricomycetes</taxon>
        <taxon>Agaricomycetidae</taxon>
        <taxon>Boletales</taxon>
        <taxon>Paxilineae</taxon>
        <taxon>Paxillaceae</taxon>
        <taxon>Paxillus</taxon>
    </lineage>
</organism>
<dbReference type="HOGENOM" id="CLU_2386855_0_0_1"/>
<reference evidence="3" key="2">
    <citation type="submission" date="2015-01" db="EMBL/GenBank/DDBJ databases">
        <title>Evolutionary Origins and Diversification of the Mycorrhizal Mutualists.</title>
        <authorList>
            <consortium name="DOE Joint Genome Institute"/>
            <consortium name="Mycorrhizal Genomics Consortium"/>
            <person name="Kohler A."/>
            <person name="Kuo A."/>
            <person name="Nagy L.G."/>
            <person name="Floudas D."/>
            <person name="Copeland A."/>
            <person name="Barry K.W."/>
            <person name="Cichocki N."/>
            <person name="Veneault-Fourrey C."/>
            <person name="LaButti K."/>
            <person name="Lindquist E.A."/>
            <person name="Lipzen A."/>
            <person name="Lundell T."/>
            <person name="Morin E."/>
            <person name="Murat C."/>
            <person name="Riley R."/>
            <person name="Ohm R."/>
            <person name="Sun H."/>
            <person name="Tunlid A."/>
            <person name="Henrissat B."/>
            <person name="Grigoriev I.V."/>
            <person name="Hibbett D.S."/>
            <person name="Martin F."/>
        </authorList>
    </citation>
    <scope>NUCLEOTIDE SEQUENCE [LARGE SCALE GENOMIC DNA]</scope>
    <source>
        <strain evidence="3">Ve08.2h10</strain>
    </source>
</reference>
<evidence type="ECO:0000313" key="2">
    <source>
        <dbReference type="EMBL" id="KIK91020.1"/>
    </source>
</evidence>
<protein>
    <submittedName>
        <fullName evidence="2">Uncharacterized protein</fullName>
    </submittedName>
</protein>
<keyword evidence="3" id="KW-1185">Reference proteome</keyword>
<sequence>MDITSSANRLPHNNLSKAPKAQRSSEKHSIEETIKTKVCHTFHCLPSPDFGGSHNVPTSSAWFLNPDPYSPLSCTSLLHHRNAVGRDIKKSFRP</sequence>
<dbReference type="InParanoid" id="A0A0D0E2I9"/>
<feature type="compositionally biased region" description="Polar residues" evidence="1">
    <location>
        <begin position="1"/>
        <end position="16"/>
    </location>
</feature>
<evidence type="ECO:0000256" key="1">
    <source>
        <dbReference type="SAM" id="MobiDB-lite"/>
    </source>
</evidence>
<evidence type="ECO:0000313" key="3">
    <source>
        <dbReference type="Proteomes" id="UP000054538"/>
    </source>
</evidence>
<gene>
    <name evidence="2" type="ORF">PAXRUDRAFT_831183</name>
</gene>
<dbReference type="AlphaFoldDB" id="A0A0D0E2I9"/>
<feature type="region of interest" description="Disordered" evidence="1">
    <location>
        <begin position="1"/>
        <end position="31"/>
    </location>
</feature>
<name>A0A0D0E2I9_9AGAM</name>
<reference evidence="2 3" key="1">
    <citation type="submission" date="2014-04" db="EMBL/GenBank/DDBJ databases">
        <authorList>
            <consortium name="DOE Joint Genome Institute"/>
            <person name="Kuo A."/>
            <person name="Kohler A."/>
            <person name="Jargeat P."/>
            <person name="Nagy L.G."/>
            <person name="Floudas D."/>
            <person name="Copeland A."/>
            <person name="Barry K.W."/>
            <person name="Cichocki N."/>
            <person name="Veneault-Fourrey C."/>
            <person name="LaButti K."/>
            <person name="Lindquist E.A."/>
            <person name="Lipzen A."/>
            <person name="Lundell T."/>
            <person name="Morin E."/>
            <person name="Murat C."/>
            <person name="Sun H."/>
            <person name="Tunlid A."/>
            <person name="Henrissat B."/>
            <person name="Grigoriev I.V."/>
            <person name="Hibbett D.S."/>
            <person name="Martin F."/>
            <person name="Nordberg H.P."/>
            <person name="Cantor M.N."/>
            <person name="Hua S.X."/>
        </authorList>
    </citation>
    <scope>NUCLEOTIDE SEQUENCE [LARGE SCALE GENOMIC DNA]</scope>
    <source>
        <strain evidence="2 3">Ve08.2h10</strain>
    </source>
</reference>
<dbReference type="Proteomes" id="UP000054538">
    <property type="component" value="Unassembled WGS sequence"/>
</dbReference>